<dbReference type="NCBIfam" id="TIGR01879">
    <property type="entry name" value="hydantase"/>
    <property type="match status" value="1"/>
</dbReference>
<organism evidence="4 5">
    <name type="scientific">Lachancea fermentati</name>
    <name type="common">Zygosaccharomyces fermentati</name>
    <dbReference type="NCBI Taxonomy" id="4955"/>
    <lineage>
        <taxon>Eukaryota</taxon>
        <taxon>Fungi</taxon>
        <taxon>Dikarya</taxon>
        <taxon>Ascomycota</taxon>
        <taxon>Saccharomycotina</taxon>
        <taxon>Saccharomycetes</taxon>
        <taxon>Saccharomycetales</taxon>
        <taxon>Saccharomycetaceae</taxon>
        <taxon>Lachancea</taxon>
    </lineage>
</organism>
<evidence type="ECO:0000259" key="3">
    <source>
        <dbReference type="Pfam" id="PF07687"/>
    </source>
</evidence>
<protein>
    <submittedName>
        <fullName evidence="4">LAFE_0F01706g1_1</fullName>
    </submittedName>
</protein>
<dbReference type="PANTHER" id="PTHR32494">
    <property type="entry name" value="ALLANTOATE DEIMINASE-RELATED"/>
    <property type="match status" value="1"/>
</dbReference>
<dbReference type="EMBL" id="LT598490">
    <property type="protein sequence ID" value="SCW02224.1"/>
    <property type="molecule type" value="Genomic_DNA"/>
</dbReference>
<evidence type="ECO:0000313" key="5">
    <source>
        <dbReference type="Proteomes" id="UP000190831"/>
    </source>
</evidence>
<gene>
    <name evidence="4" type="ORF">LAFE_0F01706G</name>
</gene>
<dbReference type="InterPro" id="IPR011650">
    <property type="entry name" value="Peptidase_M20_dimer"/>
</dbReference>
<dbReference type="PANTHER" id="PTHR32494:SF5">
    <property type="entry name" value="ALLANTOATE AMIDOHYDROLASE"/>
    <property type="match status" value="1"/>
</dbReference>
<keyword evidence="2" id="KW-0378">Hydrolase</keyword>
<dbReference type="OMA" id="CSSGVWA"/>
<dbReference type="InterPro" id="IPR010158">
    <property type="entry name" value="Amidase_Cbmase"/>
</dbReference>
<dbReference type="OrthoDB" id="4676at2759"/>
<keyword evidence="5" id="KW-1185">Reference proteome</keyword>
<dbReference type="Gene3D" id="3.30.70.360">
    <property type="match status" value="1"/>
</dbReference>
<dbReference type="SUPFAM" id="SSF55031">
    <property type="entry name" value="Bacterial exopeptidase dimerisation domain"/>
    <property type="match status" value="1"/>
</dbReference>
<evidence type="ECO:0000256" key="2">
    <source>
        <dbReference type="ARBA" id="ARBA00022801"/>
    </source>
</evidence>
<dbReference type="Pfam" id="PF07687">
    <property type="entry name" value="M20_dimer"/>
    <property type="match status" value="1"/>
</dbReference>
<proteinExistence type="inferred from homology"/>
<dbReference type="GO" id="GO:0016813">
    <property type="term" value="F:hydrolase activity, acting on carbon-nitrogen (but not peptide) bonds, in linear amidines"/>
    <property type="evidence" value="ECO:0007669"/>
    <property type="project" value="InterPro"/>
</dbReference>
<comment type="similarity">
    <text evidence="1">Belongs to the peptidase M20A family.</text>
</comment>
<dbReference type="InterPro" id="IPR036264">
    <property type="entry name" value="Bact_exopeptidase_dim_dom"/>
</dbReference>
<dbReference type="InterPro" id="IPR002933">
    <property type="entry name" value="Peptidase_M20"/>
</dbReference>
<dbReference type="Proteomes" id="UP000190831">
    <property type="component" value="Chromosome F"/>
</dbReference>
<feature type="domain" description="Peptidase M20 dimerisation" evidence="3">
    <location>
        <begin position="254"/>
        <end position="330"/>
    </location>
</feature>
<dbReference type="SUPFAM" id="SSF53187">
    <property type="entry name" value="Zn-dependent exopeptidases"/>
    <property type="match status" value="1"/>
</dbReference>
<dbReference type="STRING" id="4955.A0A1G4MEP6"/>
<name>A0A1G4MEP6_LACFM</name>
<reference evidence="5" key="1">
    <citation type="submission" date="2016-03" db="EMBL/GenBank/DDBJ databases">
        <authorList>
            <person name="Devillers H."/>
        </authorList>
    </citation>
    <scope>NUCLEOTIDE SEQUENCE [LARGE SCALE GENOMIC DNA]</scope>
</reference>
<evidence type="ECO:0000256" key="1">
    <source>
        <dbReference type="ARBA" id="ARBA00006247"/>
    </source>
</evidence>
<accession>A0A1G4MEP6</accession>
<sequence>MSTNDSIPVDISSEVEVPVRNTLNLPAFTPLIIKNGRLNQTILETGKRFGCAFRWGQSDCEFGMRRLAGSKEDGEIRDWFVKECKSLGCRIKIDQIGNIFAIFPGKNEGKPTATGSHLDTQPEAGKYDGILGVLAGLEVLRTFRENNYVPNFDVCVICWFNEEGARFARYCMGSSVWAQHLPLEDAYKMESVTDEKPESVIDSLKNIGYLGETTASYTENEIEAHFELHIEQGPVLEDERKKIGVVTGVQACYWEKISVNGVGAHAGTTPWRLRKDAMQAAAEMIVACNKVAKQYGGLFTCGVIDVKPYSVNIIPGQASFSIDFRHTSDDVLFTMLKVAKSKFDEIVADNSGGSLKWDSEVLAYTPVVNFDGKCIECVSRSAFAQFKTSEVRQIWSGAGHDSCQVNTRVPTSMIFIPSKDGLSHNYYEYSSPEEIENGFKVLLQAIVNYDNYRASKK</sequence>
<dbReference type="CDD" id="cd03884">
    <property type="entry name" value="M20_bAS"/>
    <property type="match status" value="1"/>
</dbReference>
<dbReference type="Pfam" id="PF01546">
    <property type="entry name" value="Peptidase_M20"/>
    <property type="match status" value="1"/>
</dbReference>
<dbReference type="AlphaFoldDB" id="A0A1G4MEP6"/>
<dbReference type="Gene3D" id="3.40.630.10">
    <property type="entry name" value="Zn peptidases"/>
    <property type="match status" value="1"/>
</dbReference>
<evidence type="ECO:0000313" key="4">
    <source>
        <dbReference type="EMBL" id="SCW02224.1"/>
    </source>
</evidence>
<dbReference type="PIRSF" id="PIRSF001235">
    <property type="entry name" value="Amidase_carbamoylase"/>
    <property type="match status" value="1"/>
</dbReference>